<dbReference type="EMBL" id="SKBM01000049">
    <property type="protein sequence ID" value="TCZ52287.1"/>
    <property type="molecule type" value="Genomic_DNA"/>
</dbReference>
<comment type="caution">
    <text evidence="2">The sequence shown here is derived from an EMBL/GenBank/DDBJ whole genome shotgun (WGS) entry which is preliminary data.</text>
</comment>
<gene>
    <name evidence="2" type="ORF">EXY23_26305</name>
</gene>
<sequence length="365" mass="38443">MGCASWPGSREPAGAAACAPLRDWALPALSDQESQERRSMRKRQLLAGVGGAALAMCSRTTFADAPFPNTPIRLVVPFPPAGTTDIFARIFAERFGRELGQSIIVENRGGAGGLIGGAEVARARPDGTTLIFHSPTSGVTGPLTRRTPPYDPVTGFAHVAILGITPIVLAVSPRLGVRSLGELVAMSRAKPGQLSYGSSGIGGGPHLSAELLRARAGGIDMVHVPYRGAAPAIQDVLAGNLSFMVDTFTPLLPMHRDGQLRIISVFGTERAAVAPEIPTAREEGFDVVTRIANYLSAPPGTPADRLERLGAAARAVMASPEMRRELEGIAYVPVTDSGPEHARRFIAEEAALWGPVIRAANIEIE</sequence>
<accession>A0A4R4D323</accession>
<dbReference type="Proteomes" id="UP000295023">
    <property type="component" value="Unassembled WGS sequence"/>
</dbReference>
<dbReference type="InterPro" id="IPR005064">
    <property type="entry name" value="BUG"/>
</dbReference>
<protein>
    <submittedName>
        <fullName evidence="2">Tripartite tricarboxylate transporter substrate binding protein</fullName>
    </submittedName>
</protein>
<dbReference type="Pfam" id="PF03401">
    <property type="entry name" value="TctC"/>
    <property type="match status" value="1"/>
</dbReference>
<dbReference type="PANTHER" id="PTHR42928:SF5">
    <property type="entry name" value="BLR1237 PROTEIN"/>
    <property type="match status" value="1"/>
</dbReference>
<dbReference type="InterPro" id="IPR042100">
    <property type="entry name" value="Bug_dom1"/>
</dbReference>
<reference evidence="2 3" key="1">
    <citation type="submission" date="2019-03" db="EMBL/GenBank/DDBJ databases">
        <title>Paracraurococcus aquatilis NE82 genome sequence.</title>
        <authorList>
            <person name="Zhao Y."/>
            <person name="Du Z."/>
        </authorList>
    </citation>
    <scope>NUCLEOTIDE SEQUENCE [LARGE SCALE GENOMIC DNA]</scope>
    <source>
        <strain evidence="2 3">NE82</strain>
    </source>
</reference>
<dbReference type="Gene3D" id="3.40.190.10">
    <property type="entry name" value="Periplasmic binding protein-like II"/>
    <property type="match status" value="1"/>
</dbReference>
<organism evidence="2 3">
    <name type="scientific">Roseicella aquatilis</name>
    <dbReference type="NCBI Taxonomy" id="2527868"/>
    <lineage>
        <taxon>Bacteria</taxon>
        <taxon>Pseudomonadati</taxon>
        <taxon>Pseudomonadota</taxon>
        <taxon>Alphaproteobacteria</taxon>
        <taxon>Acetobacterales</taxon>
        <taxon>Roseomonadaceae</taxon>
        <taxon>Roseicella</taxon>
    </lineage>
</organism>
<name>A0A4R4D323_9PROT</name>
<dbReference type="AlphaFoldDB" id="A0A4R4D323"/>
<dbReference type="Gene3D" id="3.40.190.150">
    <property type="entry name" value="Bordetella uptake gene, domain 1"/>
    <property type="match status" value="1"/>
</dbReference>
<comment type="similarity">
    <text evidence="1">Belongs to the UPF0065 (bug) family.</text>
</comment>
<evidence type="ECO:0000313" key="3">
    <source>
        <dbReference type="Proteomes" id="UP000295023"/>
    </source>
</evidence>
<dbReference type="PIRSF" id="PIRSF017082">
    <property type="entry name" value="YflP"/>
    <property type="match status" value="1"/>
</dbReference>
<proteinExistence type="inferred from homology"/>
<evidence type="ECO:0000256" key="1">
    <source>
        <dbReference type="ARBA" id="ARBA00006987"/>
    </source>
</evidence>
<evidence type="ECO:0000313" key="2">
    <source>
        <dbReference type="EMBL" id="TCZ52287.1"/>
    </source>
</evidence>
<dbReference type="CDD" id="cd07012">
    <property type="entry name" value="PBP2_Bug_TTT"/>
    <property type="match status" value="1"/>
</dbReference>
<dbReference type="OrthoDB" id="8443386at2"/>
<dbReference type="PANTHER" id="PTHR42928">
    <property type="entry name" value="TRICARBOXYLATE-BINDING PROTEIN"/>
    <property type="match status" value="1"/>
</dbReference>
<keyword evidence="3" id="KW-1185">Reference proteome</keyword>